<dbReference type="InterPro" id="IPR027424">
    <property type="entry name" value="Glucose_Oxidase_domain_2"/>
</dbReference>
<evidence type="ECO:0000256" key="5">
    <source>
        <dbReference type="ARBA" id="ARBA00023002"/>
    </source>
</evidence>
<evidence type="ECO:0000256" key="3">
    <source>
        <dbReference type="ARBA" id="ARBA00022630"/>
    </source>
</evidence>
<dbReference type="InterPro" id="IPR036188">
    <property type="entry name" value="FAD/NAD-bd_sf"/>
</dbReference>
<evidence type="ECO:0000259" key="6">
    <source>
        <dbReference type="PROSITE" id="PS00624"/>
    </source>
</evidence>
<dbReference type="SUPFAM" id="SSF51905">
    <property type="entry name" value="FAD/NAD(P)-binding domain"/>
    <property type="match status" value="1"/>
</dbReference>
<accession>A0AAV4A443</accession>
<dbReference type="SUPFAM" id="SSF54373">
    <property type="entry name" value="FAD-linked reductases, C-terminal domain"/>
    <property type="match status" value="1"/>
</dbReference>
<dbReference type="InterPro" id="IPR007867">
    <property type="entry name" value="GMC_OxRtase_C"/>
</dbReference>
<dbReference type="Gene3D" id="3.50.50.60">
    <property type="entry name" value="FAD/NAD(P)-binding domain"/>
    <property type="match status" value="2"/>
</dbReference>
<dbReference type="InterPro" id="IPR012132">
    <property type="entry name" value="GMC_OxRdtase"/>
</dbReference>
<dbReference type="PANTHER" id="PTHR11552">
    <property type="entry name" value="GLUCOSE-METHANOL-CHOLINE GMC OXIDOREDUCTASE"/>
    <property type="match status" value="1"/>
</dbReference>
<feature type="domain" description="Glucose-methanol-choline oxidoreductase N-terminal" evidence="6">
    <location>
        <begin position="115"/>
        <end position="129"/>
    </location>
</feature>
<dbReference type="Proteomes" id="UP000735302">
    <property type="component" value="Unassembled WGS sequence"/>
</dbReference>
<comment type="caution">
    <text evidence="7">The sequence shown here is derived from an EMBL/GenBank/DDBJ whole genome shotgun (WGS) entry which is preliminary data.</text>
</comment>
<keyword evidence="3" id="KW-0285">Flavoprotein</keyword>
<dbReference type="Gene3D" id="4.10.450.10">
    <property type="entry name" value="Glucose Oxidase, domain 2"/>
    <property type="match status" value="1"/>
</dbReference>
<organism evidence="7 8">
    <name type="scientific">Plakobranchus ocellatus</name>
    <dbReference type="NCBI Taxonomy" id="259542"/>
    <lineage>
        <taxon>Eukaryota</taxon>
        <taxon>Metazoa</taxon>
        <taxon>Spiralia</taxon>
        <taxon>Lophotrochozoa</taxon>
        <taxon>Mollusca</taxon>
        <taxon>Gastropoda</taxon>
        <taxon>Heterobranchia</taxon>
        <taxon>Euthyneura</taxon>
        <taxon>Panpulmonata</taxon>
        <taxon>Sacoglossa</taxon>
        <taxon>Placobranchoidea</taxon>
        <taxon>Plakobranchidae</taxon>
        <taxon>Plakobranchus</taxon>
    </lineage>
</organism>
<dbReference type="GO" id="GO:0016614">
    <property type="term" value="F:oxidoreductase activity, acting on CH-OH group of donors"/>
    <property type="evidence" value="ECO:0007669"/>
    <property type="project" value="InterPro"/>
</dbReference>
<gene>
    <name evidence="7" type="ORF">PoB_002813700</name>
</gene>
<proteinExistence type="inferred from homology"/>
<comment type="similarity">
    <text evidence="2">Belongs to the GMC oxidoreductase family.</text>
</comment>
<keyword evidence="4" id="KW-0274">FAD</keyword>
<sequence>MYNGVGPLNYKYMKGTDCRRTCSSNMAAVLAFGADSYHLALSYFHIQNNVANQKRLSFSKAYLHPAMERPNLDVAVNSHVQKVVIVNKRAVGVEVIRNGRKLTVNARKEVILSAGASGSPHILMLSGVGPKKHLEDMHIPVVADLPVGENLQDHVMINVAAGINESYSYRLDDFSSPWALMQYHLFGKGVKAFEKLINTKSMQSIGAKILDTKPLSLCKQHQFDSRGYWECVMKHFVFTIYHPVGTCKMGPKGDPTAVVDSKLRVQGISGLRVADASIMPWITSGNTNVPTMMIAEKAADTILGRQPLPPQDLT</sequence>
<dbReference type="Pfam" id="PF05199">
    <property type="entry name" value="GMC_oxred_C"/>
    <property type="match status" value="1"/>
</dbReference>
<evidence type="ECO:0000313" key="8">
    <source>
        <dbReference type="Proteomes" id="UP000735302"/>
    </source>
</evidence>
<dbReference type="GO" id="GO:0050660">
    <property type="term" value="F:flavin adenine dinucleotide binding"/>
    <property type="evidence" value="ECO:0007669"/>
    <property type="project" value="InterPro"/>
</dbReference>
<comment type="cofactor">
    <cofactor evidence="1">
        <name>FAD</name>
        <dbReference type="ChEBI" id="CHEBI:57692"/>
    </cofactor>
</comment>
<dbReference type="PANTHER" id="PTHR11552:SF147">
    <property type="entry name" value="CHOLINE DEHYDROGENASE, MITOCHONDRIAL"/>
    <property type="match status" value="1"/>
</dbReference>
<evidence type="ECO:0000256" key="1">
    <source>
        <dbReference type="ARBA" id="ARBA00001974"/>
    </source>
</evidence>
<reference evidence="7 8" key="1">
    <citation type="journal article" date="2021" name="Elife">
        <title>Chloroplast acquisition without the gene transfer in kleptoplastic sea slugs, Plakobranchus ocellatus.</title>
        <authorList>
            <person name="Maeda T."/>
            <person name="Takahashi S."/>
            <person name="Yoshida T."/>
            <person name="Shimamura S."/>
            <person name="Takaki Y."/>
            <person name="Nagai Y."/>
            <person name="Toyoda A."/>
            <person name="Suzuki Y."/>
            <person name="Arimoto A."/>
            <person name="Ishii H."/>
            <person name="Satoh N."/>
            <person name="Nishiyama T."/>
            <person name="Hasebe M."/>
            <person name="Maruyama T."/>
            <person name="Minagawa J."/>
            <person name="Obokata J."/>
            <person name="Shigenobu S."/>
        </authorList>
    </citation>
    <scope>NUCLEOTIDE SEQUENCE [LARGE SCALE GENOMIC DNA]</scope>
</reference>
<dbReference type="InterPro" id="IPR000172">
    <property type="entry name" value="GMC_OxRdtase_N"/>
</dbReference>
<dbReference type="AlphaFoldDB" id="A0AAV4A443"/>
<protein>
    <submittedName>
        <fullName evidence="7">Oxygen-dependent choline dehydrogenase</fullName>
    </submittedName>
</protein>
<keyword evidence="5" id="KW-0560">Oxidoreductase</keyword>
<evidence type="ECO:0000256" key="4">
    <source>
        <dbReference type="ARBA" id="ARBA00022827"/>
    </source>
</evidence>
<keyword evidence="8" id="KW-1185">Reference proteome</keyword>
<dbReference type="Pfam" id="PF00732">
    <property type="entry name" value="GMC_oxred_N"/>
    <property type="match status" value="1"/>
</dbReference>
<evidence type="ECO:0000313" key="7">
    <source>
        <dbReference type="EMBL" id="GFO01632.1"/>
    </source>
</evidence>
<evidence type="ECO:0000256" key="2">
    <source>
        <dbReference type="ARBA" id="ARBA00010790"/>
    </source>
</evidence>
<dbReference type="Gene3D" id="3.30.560.10">
    <property type="entry name" value="Glucose Oxidase, domain 3"/>
    <property type="match status" value="2"/>
</dbReference>
<name>A0AAV4A443_9GAST</name>
<dbReference type="EMBL" id="BLXT01003538">
    <property type="protein sequence ID" value="GFO01632.1"/>
    <property type="molecule type" value="Genomic_DNA"/>
</dbReference>
<dbReference type="PROSITE" id="PS00624">
    <property type="entry name" value="GMC_OXRED_2"/>
    <property type="match status" value="1"/>
</dbReference>